<dbReference type="FunFam" id="1.20.5.190:FF:000008">
    <property type="entry name" value="Abnormal spindle-like microcephaly-associated protein homolog"/>
    <property type="match status" value="1"/>
</dbReference>
<dbReference type="GeneTree" id="ENSGT00560000077332"/>
<evidence type="ECO:0000313" key="3">
    <source>
        <dbReference type="Proteomes" id="UP000005225"/>
    </source>
</evidence>
<dbReference type="Pfam" id="PF00612">
    <property type="entry name" value="IQ"/>
    <property type="match status" value="3"/>
</dbReference>
<dbReference type="PANTHER" id="PTHR22590">
    <property type="entry name" value="MYOSIN MOTOR DOMAIN-CONTAINING PROTEIN"/>
    <property type="match status" value="1"/>
</dbReference>
<evidence type="ECO:0000256" key="1">
    <source>
        <dbReference type="ARBA" id="ARBA00022737"/>
    </source>
</evidence>
<dbReference type="Gene3D" id="1.20.5.190">
    <property type="match status" value="2"/>
</dbReference>
<dbReference type="Proteomes" id="UP000005225">
    <property type="component" value="Unassembled WGS sequence"/>
</dbReference>
<name>H0XKZ7_OTOGA</name>
<sequence length="165" mass="19667">RQWHSAVVIQAAYKGMKARHLLRGQHQAAVLIQSTYRMYRQYSFYQKLKWATKVIQEKYRANKKKQKALKHNELKKAETCTQTNFKDMNIRKQIEKQHQAAVIIQKHFKAFKIRKHYLHLKATVVSVQRRFRARTTIGTQAVPCIQSSYRDFKVQREIQDMHLAA</sequence>
<dbReference type="SUPFAM" id="SSF52540">
    <property type="entry name" value="P-loop containing nucleoside triphosphate hydrolases"/>
    <property type="match status" value="2"/>
</dbReference>
<dbReference type="InParanoid" id="H0XKZ7"/>
<keyword evidence="3" id="KW-1185">Reference proteome</keyword>
<accession>H0XKZ7</accession>
<dbReference type="eggNOG" id="KOG0520">
    <property type="taxonomic scope" value="Eukaryota"/>
</dbReference>
<organism evidence="2 3">
    <name type="scientific">Otolemur garnettii</name>
    <name type="common">Small-eared galago</name>
    <name type="synonym">Garnett's greater bushbaby</name>
    <dbReference type="NCBI Taxonomy" id="30611"/>
    <lineage>
        <taxon>Eukaryota</taxon>
        <taxon>Metazoa</taxon>
        <taxon>Chordata</taxon>
        <taxon>Craniata</taxon>
        <taxon>Vertebrata</taxon>
        <taxon>Euteleostomi</taxon>
        <taxon>Mammalia</taxon>
        <taxon>Eutheria</taxon>
        <taxon>Euarchontoglires</taxon>
        <taxon>Primates</taxon>
        <taxon>Strepsirrhini</taxon>
        <taxon>Lorisiformes</taxon>
        <taxon>Galagidae</taxon>
        <taxon>Otolemur</taxon>
    </lineage>
</organism>
<dbReference type="EMBL" id="AAQR03089826">
    <property type="status" value="NOT_ANNOTATED_CDS"/>
    <property type="molecule type" value="Genomic_DNA"/>
</dbReference>
<dbReference type="STRING" id="30611.ENSOGAP00000016787"/>
<proteinExistence type="predicted"/>
<dbReference type="InterPro" id="IPR052318">
    <property type="entry name" value="CellDiv_DevSignal_Domain"/>
</dbReference>
<evidence type="ECO:0008006" key="4">
    <source>
        <dbReference type="Google" id="ProtNLM"/>
    </source>
</evidence>
<dbReference type="PANTHER" id="PTHR22590:SF4">
    <property type="entry name" value="ABNORMAL SPINDLE-LIKE MICROCEPHALY-ASSOCIATED PROTEIN"/>
    <property type="match status" value="1"/>
</dbReference>
<dbReference type="OMA" id="AYKQHER"/>
<reference evidence="3" key="1">
    <citation type="submission" date="2011-03" db="EMBL/GenBank/DDBJ databases">
        <title>Version 3 of the genome sequence of Otolemur garnettii (Bushbaby).</title>
        <authorList>
            <consortium name="The Broad Institute Genome Sequencing Platform"/>
            <person name="Di Palma F."/>
            <person name="Johnson J."/>
            <person name="Lander E.S."/>
            <person name="Lindblad-Toh K."/>
            <person name="Jaffe D.B."/>
            <person name="Gnerre S."/>
            <person name="MacCallum I."/>
            <person name="Przybylski D."/>
            <person name="Ribeiro F.J."/>
            <person name="Burton J.N."/>
            <person name="Walker B.J."/>
            <person name="Sharpe T."/>
            <person name="Hall G."/>
        </authorList>
    </citation>
    <scope>NUCLEOTIDE SEQUENCE [LARGE SCALE GENOMIC DNA]</scope>
</reference>
<dbReference type="HOGENOM" id="CLU_1614674_0_0_1"/>
<dbReference type="AlphaFoldDB" id="H0XKZ7"/>
<reference evidence="2" key="3">
    <citation type="submission" date="2025-09" db="UniProtKB">
        <authorList>
            <consortium name="Ensembl"/>
        </authorList>
    </citation>
    <scope>IDENTIFICATION</scope>
</reference>
<dbReference type="SMART" id="SM00015">
    <property type="entry name" value="IQ"/>
    <property type="match status" value="3"/>
</dbReference>
<protein>
    <recommendedName>
        <fullName evidence="4">Abnormal spindle-like microcephaly-associated protein</fullName>
    </recommendedName>
</protein>
<reference evidence="2" key="2">
    <citation type="submission" date="2025-08" db="UniProtKB">
        <authorList>
            <consortium name="Ensembl"/>
        </authorList>
    </citation>
    <scope>IDENTIFICATION</scope>
</reference>
<dbReference type="Ensembl" id="ENSOGAT00000033136.1">
    <property type="protein sequence ID" value="ENSOGAP00000016787.1"/>
    <property type="gene ID" value="ENSOGAG00000024339.1"/>
</dbReference>
<dbReference type="InterPro" id="IPR027417">
    <property type="entry name" value="P-loop_NTPase"/>
</dbReference>
<evidence type="ECO:0000313" key="2">
    <source>
        <dbReference type="Ensembl" id="ENSOGAP00000016787.1"/>
    </source>
</evidence>
<keyword evidence="1" id="KW-0677">Repeat</keyword>
<dbReference type="PROSITE" id="PS50096">
    <property type="entry name" value="IQ"/>
    <property type="match status" value="3"/>
</dbReference>
<dbReference type="InterPro" id="IPR000048">
    <property type="entry name" value="IQ_motif_EF-hand-BS"/>
</dbReference>